<dbReference type="OrthoDB" id="489469at2"/>
<gene>
    <name evidence="1" type="ORF">EKG39_18830</name>
</gene>
<reference evidence="1 2" key="1">
    <citation type="submission" date="2018-12" db="EMBL/GenBank/DDBJ databases">
        <authorList>
            <person name="Yu L."/>
        </authorList>
    </citation>
    <scope>NUCLEOTIDE SEQUENCE [LARGE SCALE GENOMIC DNA]</scope>
    <source>
        <strain evidence="1 2">HAW-EB5</strain>
    </source>
</reference>
<dbReference type="AlphaFoldDB" id="A0A3S0JTE7"/>
<dbReference type="InterPro" id="IPR029058">
    <property type="entry name" value="AB_hydrolase_fold"/>
</dbReference>
<evidence type="ECO:0000313" key="1">
    <source>
        <dbReference type="EMBL" id="RTR28587.1"/>
    </source>
</evidence>
<keyword evidence="2" id="KW-1185">Reference proteome</keyword>
<dbReference type="RefSeq" id="WP_126507524.1">
    <property type="nucleotide sequence ID" value="NZ_RXNV01000012.1"/>
</dbReference>
<protein>
    <submittedName>
        <fullName evidence="1">Phospholipase</fullName>
    </submittedName>
</protein>
<proteinExistence type="predicted"/>
<sequence length="483" mass="53877">MRLIFVHGWSVTNTNTYGELPQSIISQAAGVGLEIQIEHIYLGKYISFHDEVTMDDIARAFDYALKELPGSDGPDAQDGIAPFSCITHSTGGPVVRAWVEKYYGVTAGDGDGDDRLALQPLKHLVMLAPANHGSSLATLGKKRVGRIKAWFSGVEPGQRVLDWLCLGSKGQWQLNEQALNYHYPQHEFYPFVLIGQGIDSTFYDFLNGYLVESGSDGVIRVAGANMNYRYLSLTQTQERFTRLKGKVYRLAPAEQAVRKPPLVPMGVFSQFSHSGTKMGIMANKATSPNHGVLVAEVLNCLKVDSMTDYEQRHQALEQLTQAEQAKVPQGKSEAISSYAMLVIRVRDELGDLIEHQDYDILLLAGSGYKPNRLPDGFFVDRQMNTSSHSLVYYLDAAKMSHIKDNCFGIQVNARPDKGFSYFHSGQFRSEGLSIEEVFAPNQTTYVDITIKRQVDKNVFRFSRADKPRENFAKIRPSGDVISE</sequence>
<evidence type="ECO:0000313" key="2">
    <source>
        <dbReference type="Proteomes" id="UP000282060"/>
    </source>
</evidence>
<dbReference type="EMBL" id="RXNV01000012">
    <property type="protein sequence ID" value="RTR28587.1"/>
    <property type="molecule type" value="Genomic_DNA"/>
</dbReference>
<dbReference type="Gene3D" id="3.40.50.1820">
    <property type="entry name" value="alpha/beta hydrolase"/>
    <property type="match status" value="1"/>
</dbReference>
<dbReference type="Proteomes" id="UP000282060">
    <property type="component" value="Unassembled WGS sequence"/>
</dbReference>
<accession>A0A3S0JTE7</accession>
<dbReference type="SUPFAM" id="SSF53474">
    <property type="entry name" value="alpha/beta-Hydrolases"/>
    <property type="match status" value="1"/>
</dbReference>
<comment type="caution">
    <text evidence="1">The sequence shown here is derived from an EMBL/GenBank/DDBJ whole genome shotgun (WGS) entry which is preliminary data.</text>
</comment>
<organism evidence="1 2">
    <name type="scientific">Shewanella atlantica</name>
    <dbReference type="NCBI Taxonomy" id="271099"/>
    <lineage>
        <taxon>Bacteria</taxon>
        <taxon>Pseudomonadati</taxon>
        <taxon>Pseudomonadota</taxon>
        <taxon>Gammaproteobacteria</taxon>
        <taxon>Alteromonadales</taxon>
        <taxon>Shewanellaceae</taxon>
        <taxon>Shewanella</taxon>
    </lineage>
</organism>
<name>A0A3S0JTE7_9GAMM</name>